<organism evidence="3 4">
    <name type="scientific">Paludibaculum fermentans</name>
    <dbReference type="NCBI Taxonomy" id="1473598"/>
    <lineage>
        <taxon>Bacteria</taxon>
        <taxon>Pseudomonadati</taxon>
        <taxon>Acidobacteriota</taxon>
        <taxon>Terriglobia</taxon>
        <taxon>Bryobacterales</taxon>
        <taxon>Bryobacteraceae</taxon>
        <taxon>Paludibaculum</taxon>
    </lineage>
</organism>
<name>A0A7S7SM13_PALFE</name>
<accession>A0A7S7SM13</accession>
<comment type="similarity">
    <text evidence="1">Belongs to the bacterial reverse transcriptase family.</text>
</comment>
<protein>
    <recommendedName>
        <fullName evidence="2">Reverse transcriptase domain-containing protein</fullName>
    </recommendedName>
</protein>
<evidence type="ECO:0000313" key="4">
    <source>
        <dbReference type="Proteomes" id="UP000593892"/>
    </source>
</evidence>
<feature type="domain" description="Reverse transcriptase" evidence="2">
    <location>
        <begin position="112"/>
        <end position="394"/>
    </location>
</feature>
<dbReference type="SUPFAM" id="SSF56672">
    <property type="entry name" value="DNA/RNA polymerases"/>
    <property type="match status" value="1"/>
</dbReference>
<dbReference type="InterPro" id="IPR051083">
    <property type="entry name" value="GrpII_Intron_Splice-Mob/Def"/>
</dbReference>
<dbReference type="InterPro" id="IPR000477">
    <property type="entry name" value="RT_dom"/>
</dbReference>
<dbReference type="PROSITE" id="PS50878">
    <property type="entry name" value="RT_POL"/>
    <property type="match status" value="1"/>
</dbReference>
<dbReference type="Proteomes" id="UP000593892">
    <property type="component" value="Chromosome"/>
</dbReference>
<evidence type="ECO:0000313" key="3">
    <source>
        <dbReference type="EMBL" id="QOY90787.1"/>
    </source>
</evidence>
<proteinExistence type="inferred from homology"/>
<keyword evidence="4" id="KW-1185">Reference proteome</keyword>
<dbReference type="Pfam" id="PF00078">
    <property type="entry name" value="RVT_1"/>
    <property type="match status" value="1"/>
</dbReference>
<dbReference type="KEGG" id="pfer:IRI77_12820"/>
<dbReference type="RefSeq" id="WP_194452444.1">
    <property type="nucleotide sequence ID" value="NZ_CP063849.1"/>
</dbReference>
<dbReference type="EMBL" id="CP063849">
    <property type="protein sequence ID" value="QOY90787.1"/>
    <property type="molecule type" value="Genomic_DNA"/>
</dbReference>
<reference evidence="3 4" key="1">
    <citation type="submission" date="2020-10" db="EMBL/GenBank/DDBJ databases">
        <title>Complete genome sequence of Paludibaculum fermentans P105T, a facultatively anaerobic acidobacterium capable of dissimilatory Fe(III) reduction.</title>
        <authorList>
            <person name="Dedysh S.N."/>
            <person name="Beletsky A.V."/>
            <person name="Kulichevskaya I.S."/>
            <person name="Mardanov A.V."/>
            <person name="Ravin N.V."/>
        </authorList>
    </citation>
    <scope>NUCLEOTIDE SEQUENCE [LARGE SCALE GENOMIC DNA]</scope>
    <source>
        <strain evidence="3 4">P105</strain>
    </source>
</reference>
<evidence type="ECO:0000256" key="1">
    <source>
        <dbReference type="ARBA" id="ARBA00034120"/>
    </source>
</evidence>
<dbReference type="InterPro" id="IPR043502">
    <property type="entry name" value="DNA/RNA_pol_sf"/>
</dbReference>
<dbReference type="PANTHER" id="PTHR34047:SF8">
    <property type="entry name" value="PROTEIN YKFC"/>
    <property type="match status" value="1"/>
</dbReference>
<gene>
    <name evidence="3" type="ORF">IRI77_12820</name>
</gene>
<evidence type="ECO:0000259" key="2">
    <source>
        <dbReference type="PROSITE" id="PS50878"/>
    </source>
</evidence>
<dbReference type="PANTHER" id="PTHR34047">
    <property type="entry name" value="NUCLEAR INTRON MATURASE 1, MITOCHONDRIAL-RELATED"/>
    <property type="match status" value="1"/>
</dbReference>
<sequence>MSSFRSYFSDERIIRELCKARVKLAAKRHDALFLCRISRDAQERAASSISPVLQSIFPSRRQWHSFRPSRRPNPPSQNLVLHALVRAVLTLRKRQPQVAWAQELQKKIEQIRERVFEGTTFSFQPPRIHAALKDKKAHEYRPIAVFELEDRIIDSLTARYFRDNLDHALHDSCVAFRTGRDGTPPPTIHDVANQILAMNRRHRSKGIYVAECDIRGFFDCVAHPVALSSLSELIADAKRKQPSLAIEPRAIDVFNAYLRVYSFSVNVAGEATTALRRRDINGAFKWHEKELQLLHKTTSLPPIGVPQGGALSCLIANAVLHKADKELNRLKRRIRKSFRYLRYCDDMILLAQDQAVCNQAYDLYQSTLSDLKLPAHPPKSINHYSKTFWSGKSHLPYKWCRPSIPSHVPWIQFVGYQIRHDGTIRIRLKSLKKQFKKMTSLADSLLGTLNPDRSRPGEITPFARGIRKNGRQILYRLRQRLNSQAVGRRELSQSLSEPLPLCWASGFRGLLDKKIVLTHFKALDRHRERQLKRVAKRLASLPAIQQTKTGELAEALPYYGFPFSYFGQFKNRAK</sequence>
<dbReference type="AlphaFoldDB" id="A0A7S7SM13"/>